<dbReference type="GO" id="GO:0005886">
    <property type="term" value="C:plasma membrane"/>
    <property type="evidence" value="ECO:0007669"/>
    <property type="project" value="TreeGrafter"/>
</dbReference>
<evidence type="ECO:0000256" key="5">
    <source>
        <dbReference type="ARBA" id="ARBA00022723"/>
    </source>
</evidence>
<dbReference type="PROSITE" id="PS50004">
    <property type="entry name" value="C2"/>
    <property type="match status" value="1"/>
</dbReference>
<dbReference type="Pfam" id="PF00168">
    <property type="entry name" value="C2"/>
    <property type="match status" value="1"/>
</dbReference>
<dbReference type="Pfam" id="PF00614">
    <property type="entry name" value="PLDc"/>
    <property type="match status" value="2"/>
</dbReference>
<keyword evidence="17" id="KW-1185">Reference proteome</keyword>
<evidence type="ECO:0000313" key="16">
    <source>
        <dbReference type="EMBL" id="KAD3337719.1"/>
    </source>
</evidence>
<organism evidence="16 17">
    <name type="scientific">Mikania micrantha</name>
    <name type="common">bitter vine</name>
    <dbReference type="NCBI Taxonomy" id="192012"/>
    <lineage>
        <taxon>Eukaryota</taxon>
        <taxon>Viridiplantae</taxon>
        <taxon>Streptophyta</taxon>
        <taxon>Embryophyta</taxon>
        <taxon>Tracheophyta</taxon>
        <taxon>Spermatophyta</taxon>
        <taxon>Magnoliopsida</taxon>
        <taxon>eudicotyledons</taxon>
        <taxon>Gunneridae</taxon>
        <taxon>Pentapetalae</taxon>
        <taxon>asterids</taxon>
        <taxon>campanulids</taxon>
        <taxon>Asterales</taxon>
        <taxon>Asteraceae</taxon>
        <taxon>Asteroideae</taxon>
        <taxon>Heliantheae alliance</taxon>
        <taxon>Eupatorieae</taxon>
        <taxon>Mikania</taxon>
    </lineage>
</organism>
<dbReference type="SUPFAM" id="SSF56024">
    <property type="entry name" value="Phospholipase D/nuclease"/>
    <property type="match status" value="2"/>
</dbReference>
<keyword evidence="9" id="KW-0442">Lipid degradation</keyword>
<dbReference type="Gene3D" id="2.60.40.150">
    <property type="entry name" value="C2 domain"/>
    <property type="match status" value="1"/>
</dbReference>
<dbReference type="FunFam" id="3.30.870.10:FF:000025">
    <property type="entry name" value="Phospholipase D delta"/>
    <property type="match status" value="1"/>
</dbReference>
<dbReference type="GO" id="GO:0004630">
    <property type="term" value="F:phospholipase D activity"/>
    <property type="evidence" value="ECO:0007669"/>
    <property type="project" value="UniProtKB-EC"/>
</dbReference>
<proteinExistence type="inferred from homology"/>
<comment type="similarity">
    <text evidence="3">Belongs to the phospholipase D family. C2-PLD subfamily.</text>
</comment>
<dbReference type="OrthoDB" id="14911at2759"/>
<dbReference type="GO" id="GO:0046872">
    <property type="term" value="F:metal ion binding"/>
    <property type="evidence" value="ECO:0007669"/>
    <property type="project" value="UniProtKB-KW"/>
</dbReference>
<accession>A0A5N6MAQ9</accession>
<dbReference type="Proteomes" id="UP000326396">
    <property type="component" value="Linkage Group LG6"/>
</dbReference>
<comment type="catalytic activity">
    <reaction evidence="1">
        <text>a 1,2-diacyl-sn-glycero-3-phosphocholine + H2O = a 1,2-diacyl-sn-glycero-3-phosphate + choline + H(+)</text>
        <dbReference type="Rhea" id="RHEA:14445"/>
        <dbReference type="ChEBI" id="CHEBI:15354"/>
        <dbReference type="ChEBI" id="CHEBI:15377"/>
        <dbReference type="ChEBI" id="CHEBI:15378"/>
        <dbReference type="ChEBI" id="CHEBI:57643"/>
        <dbReference type="ChEBI" id="CHEBI:58608"/>
        <dbReference type="EC" id="3.1.4.4"/>
    </reaction>
</comment>
<evidence type="ECO:0000256" key="9">
    <source>
        <dbReference type="ARBA" id="ARBA00022963"/>
    </source>
</evidence>
<evidence type="ECO:0000256" key="3">
    <source>
        <dbReference type="ARBA" id="ARBA00010683"/>
    </source>
</evidence>
<dbReference type="InterPro" id="IPR000008">
    <property type="entry name" value="C2_dom"/>
</dbReference>
<reference evidence="16 17" key="1">
    <citation type="submission" date="2019-05" db="EMBL/GenBank/DDBJ databases">
        <title>Mikania micrantha, genome provides insights into the molecular mechanism of rapid growth.</title>
        <authorList>
            <person name="Liu B."/>
        </authorList>
    </citation>
    <scope>NUCLEOTIDE SEQUENCE [LARGE SCALE GENOMIC DNA]</scope>
    <source>
        <strain evidence="16">NLD-2019</strain>
        <tissue evidence="16">Leaf</tissue>
    </source>
</reference>
<keyword evidence="7" id="KW-0378">Hydrolase</keyword>
<evidence type="ECO:0000256" key="10">
    <source>
        <dbReference type="ARBA" id="ARBA00023098"/>
    </source>
</evidence>
<dbReference type="CDD" id="cd04015">
    <property type="entry name" value="C2_plant_PLD"/>
    <property type="match status" value="1"/>
</dbReference>
<dbReference type="InterPro" id="IPR035892">
    <property type="entry name" value="C2_domain_sf"/>
</dbReference>
<evidence type="ECO:0000256" key="6">
    <source>
        <dbReference type="ARBA" id="ARBA00022737"/>
    </source>
</evidence>
<evidence type="ECO:0000256" key="8">
    <source>
        <dbReference type="ARBA" id="ARBA00022837"/>
    </source>
</evidence>
<dbReference type="PANTHER" id="PTHR18896">
    <property type="entry name" value="PHOSPHOLIPASE D"/>
    <property type="match status" value="1"/>
</dbReference>
<evidence type="ECO:0000256" key="2">
    <source>
        <dbReference type="ARBA" id="ARBA00001913"/>
    </source>
</evidence>
<dbReference type="InterPro" id="IPR015679">
    <property type="entry name" value="PLipase_D_fam"/>
</dbReference>
<dbReference type="SUPFAM" id="SSF49562">
    <property type="entry name" value="C2 domain (Calcium/lipid-binding domain, CaLB)"/>
    <property type="match status" value="1"/>
</dbReference>
<evidence type="ECO:0000313" key="17">
    <source>
        <dbReference type="Proteomes" id="UP000326396"/>
    </source>
</evidence>
<feature type="domain" description="C2" evidence="14">
    <location>
        <begin position="1"/>
        <end position="81"/>
    </location>
</feature>
<dbReference type="EC" id="3.1.4.4" evidence="4"/>
<dbReference type="SMART" id="SM00155">
    <property type="entry name" value="PLDc"/>
    <property type="match status" value="2"/>
</dbReference>
<feature type="domain" description="PLD phosphodiesterase" evidence="15">
    <location>
        <begin position="494"/>
        <end position="521"/>
    </location>
</feature>
<keyword evidence="5" id="KW-0479">Metal-binding</keyword>
<dbReference type="EMBL" id="SZYD01000016">
    <property type="protein sequence ID" value="KAD3337719.1"/>
    <property type="molecule type" value="Genomic_DNA"/>
</dbReference>
<evidence type="ECO:0000259" key="15">
    <source>
        <dbReference type="PROSITE" id="PS50035"/>
    </source>
</evidence>
<name>A0A5N6MAQ9_9ASTR</name>
<evidence type="ECO:0000256" key="4">
    <source>
        <dbReference type="ARBA" id="ARBA00012027"/>
    </source>
</evidence>
<dbReference type="Pfam" id="PF12357">
    <property type="entry name" value="PLD_C"/>
    <property type="match status" value="1"/>
</dbReference>
<keyword evidence="6" id="KW-0677">Repeat</keyword>
<evidence type="ECO:0000259" key="14">
    <source>
        <dbReference type="PROSITE" id="PS50004"/>
    </source>
</evidence>
<keyword evidence="10" id="KW-0443">Lipid metabolism</keyword>
<feature type="domain" description="PLD phosphodiesterase" evidence="15">
    <location>
        <begin position="281"/>
        <end position="316"/>
    </location>
</feature>
<dbReference type="PANTHER" id="PTHR18896:SF200">
    <property type="entry name" value="PHOSPHOLIPASE D"/>
    <property type="match status" value="1"/>
</dbReference>
<dbReference type="AlphaFoldDB" id="A0A5N6MAQ9"/>
<comment type="caution">
    <text evidence="16">The sequence shown here is derived from an EMBL/GenBank/DDBJ whole genome shotgun (WGS) entry which is preliminary data.</text>
</comment>
<sequence length="648" mass="74058">MGSKIYATVNLEKARVARTRLIKNEPTNPRWFESFHIYCAHNVSNIIFTIKDDNPVGAILIGRAYLPVQEVINENEVDRWLEILDEDYNPIQGRSRIHVTLKYVSVSRDSHWSQGIKSPKFGGIPYAFFRQREGCEVTLYADADIVDDDSTSYLVSKGYYEPRRCWEDVFDAISNAKHLIYITGWSVNTKIVLIRDPRRPKPGGNVTLGELLKRKADEGVNVLMLVWDDRTSVEILKKDGLMATQDQETGDYFRDTKVHCVLCPREPNDKNSYVQGIKVATMFTHHQKTIVVDSDATSGNRRVVAFVGGIDLCDGRYDSHEHSLFSTLKDIHRNDFHQPNFTGAVITRGGPREPWHDIHCRLDGPIAWDVFNEFKIEDIGALNLIPKELSLKIVSKIKANERFAVYIVIPMWPEGIPESESVQAILDWQRRTMEMMYKDVASEIRAKGIEANPRDYLTFFCLGNRELKKPGEYEPPEKPEPDSDYGRAQESRRFMIYVHAKMMIVDDEYIIIGSANINQRSMDGVRDTEIAIGGYQPNHIAGQWPARGVIFGFRIALWLEHLYYTNDSFRHPESLECIRKVNAKADENWNLYSSPTLDQDLLSRLLRYPVAISDGGDVTALPEFNFFPDTKAHVLGTTSVHLPPILTT</sequence>
<evidence type="ECO:0000256" key="12">
    <source>
        <dbReference type="ARBA" id="ARBA00042228"/>
    </source>
</evidence>
<gene>
    <name evidence="16" type="ORF">E3N88_33239</name>
</gene>
<protein>
    <recommendedName>
        <fullName evidence="11">Phospholipase D alpha 1</fullName>
        <ecNumber evidence="4">3.1.4.4</ecNumber>
    </recommendedName>
    <alternativeName>
        <fullName evidence="12">Choline phosphatase 1</fullName>
    </alternativeName>
    <alternativeName>
        <fullName evidence="13">Phosphatidylcholine-hydrolyzing phospholipase D 1</fullName>
    </alternativeName>
</protein>
<evidence type="ECO:0000256" key="11">
    <source>
        <dbReference type="ARBA" id="ARBA00041119"/>
    </source>
</evidence>
<dbReference type="GO" id="GO:0009395">
    <property type="term" value="P:phospholipid catabolic process"/>
    <property type="evidence" value="ECO:0007669"/>
    <property type="project" value="TreeGrafter"/>
</dbReference>
<evidence type="ECO:0000256" key="7">
    <source>
        <dbReference type="ARBA" id="ARBA00022801"/>
    </source>
</evidence>
<dbReference type="InterPro" id="IPR024632">
    <property type="entry name" value="PLipase_D_C"/>
</dbReference>
<dbReference type="PROSITE" id="PS50035">
    <property type="entry name" value="PLD"/>
    <property type="match status" value="2"/>
</dbReference>
<dbReference type="Gene3D" id="3.30.870.10">
    <property type="entry name" value="Endonuclease Chain A"/>
    <property type="match status" value="2"/>
</dbReference>
<dbReference type="InterPro" id="IPR001736">
    <property type="entry name" value="PLipase_D/transphosphatidylase"/>
</dbReference>
<keyword evidence="8" id="KW-0106">Calcium</keyword>
<evidence type="ECO:0000256" key="1">
    <source>
        <dbReference type="ARBA" id="ARBA00000798"/>
    </source>
</evidence>
<evidence type="ECO:0000256" key="13">
    <source>
        <dbReference type="ARBA" id="ARBA00042781"/>
    </source>
</evidence>
<comment type="cofactor">
    <cofactor evidence="2">
        <name>Ca(2+)</name>
        <dbReference type="ChEBI" id="CHEBI:29108"/>
    </cofactor>
</comment>